<name>J9FW79_9ZZZZ</name>
<gene>
    <name evidence="1" type="ORF">EVA_12639</name>
</gene>
<protein>
    <submittedName>
        <fullName evidence="1">Uncharacterized protein</fullName>
    </submittedName>
</protein>
<dbReference type="AlphaFoldDB" id="J9FW79"/>
<evidence type="ECO:0000313" key="1">
    <source>
        <dbReference type="EMBL" id="EJW99256.1"/>
    </source>
</evidence>
<accession>J9FW79</accession>
<sequence>MLHSSKSFVSLLPIVGQKNRLSVKTLMRITTAKRKMTIK</sequence>
<reference evidence="1" key="1">
    <citation type="journal article" date="2012" name="PLoS ONE">
        <title>Gene sets for utilization of primary and secondary nutrition supplies in the distal gut of endangered iberian lynx.</title>
        <authorList>
            <person name="Alcaide M."/>
            <person name="Messina E."/>
            <person name="Richter M."/>
            <person name="Bargiela R."/>
            <person name="Peplies J."/>
            <person name="Huws S.A."/>
            <person name="Newbold C.J."/>
            <person name="Golyshin P.N."/>
            <person name="Simon M.A."/>
            <person name="Lopez G."/>
            <person name="Yakimov M.M."/>
            <person name="Ferrer M."/>
        </authorList>
    </citation>
    <scope>NUCLEOTIDE SEQUENCE</scope>
</reference>
<dbReference type="EMBL" id="AMCI01003893">
    <property type="protein sequence ID" value="EJW99256.1"/>
    <property type="molecule type" value="Genomic_DNA"/>
</dbReference>
<comment type="caution">
    <text evidence="1">The sequence shown here is derived from an EMBL/GenBank/DDBJ whole genome shotgun (WGS) entry which is preliminary data.</text>
</comment>
<organism evidence="1">
    <name type="scientific">gut metagenome</name>
    <dbReference type="NCBI Taxonomy" id="749906"/>
    <lineage>
        <taxon>unclassified sequences</taxon>
        <taxon>metagenomes</taxon>
        <taxon>organismal metagenomes</taxon>
    </lineage>
</organism>
<proteinExistence type="predicted"/>